<dbReference type="EMBL" id="JABEMD010000001">
    <property type="protein sequence ID" value="NNH09541.1"/>
    <property type="molecule type" value="Genomic_DNA"/>
</dbReference>
<gene>
    <name evidence="1" type="ORF">HLB16_01425</name>
</gene>
<protein>
    <submittedName>
        <fullName evidence="1">Uncharacterized protein</fullName>
    </submittedName>
</protein>
<name>A0A6N1BGM9_9BURK</name>
<dbReference type="GeneID" id="70689377"/>
<proteinExistence type="predicted"/>
<dbReference type="PROSITE" id="PS51257">
    <property type="entry name" value="PROKAR_LIPOPROTEIN"/>
    <property type="match status" value="1"/>
</dbReference>
<comment type="caution">
    <text evidence="1">The sequence shown here is derived from an EMBL/GenBank/DDBJ whole genome shotgun (WGS) entry which is preliminary data.</text>
</comment>
<reference evidence="1 2" key="1">
    <citation type="submission" date="2020-05" db="EMBL/GenBank/DDBJ databases">
        <title>MicrobeNet Type strains.</title>
        <authorList>
            <person name="Nicholson A.C."/>
        </authorList>
    </citation>
    <scope>NUCLEOTIDE SEQUENCE [LARGE SCALE GENOMIC DNA]</scope>
    <source>
        <strain evidence="1 2">ATCC 700815</strain>
    </source>
</reference>
<dbReference type="Proteomes" id="UP000542973">
    <property type="component" value="Unassembled WGS sequence"/>
</dbReference>
<evidence type="ECO:0000313" key="1">
    <source>
        <dbReference type="EMBL" id="NNH09541.1"/>
    </source>
</evidence>
<organism evidence="1 2">
    <name type="scientific">Cupriavidus gilardii</name>
    <dbReference type="NCBI Taxonomy" id="82541"/>
    <lineage>
        <taxon>Bacteria</taxon>
        <taxon>Pseudomonadati</taxon>
        <taxon>Pseudomonadota</taxon>
        <taxon>Betaproteobacteria</taxon>
        <taxon>Burkholderiales</taxon>
        <taxon>Burkholderiaceae</taxon>
        <taxon>Cupriavidus</taxon>
    </lineage>
</organism>
<sequence length="143" mass="14754">MRPATSRHTALRLGGRLAIGPALATLLALGACTGGRNAAPSRQFDIDAFLRAPDTTLAEVLTNADFLAATAASARDCATMLQSERSGVLEELPGAARGDAWLLRPTGQPGRVWLVTQRRGGERGCHGPLPADAVGALVSRASG</sequence>
<dbReference type="AlphaFoldDB" id="A0A6N1BGM9"/>
<accession>A0A6N1BGM9</accession>
<dbReference type="RefSeq" id="WP_144425748.1">
    <property type="nucleotide sequence ID" value="NZ_BAAAEB010000007.1"/>
</dbReference>
<evidence type="ECO:0000313" key="2">
    <source>
        <dbReference type="Proteomes" id="UP000542973"/>
    </source>
</evidence>